<accession>D0LQD6</accession>
<evidence type="ECO:0000313" key="7">
    <source>
        <dbReference type="Proteomes" id="UP000001880"/>
    </source>
</evidence>
<keyword evidence="6" id="KW-0808">Transferase</keyword>
<dbReference type="STRING" id="502025.Hoch_6476"/>
<evidence type="ECO:0000313" key="6">
    <source>
        <dbReference type="EMBL" id="ACY18945.1"/>
    </source>
</evidence>
<sequence>MDRAYLQDLHLHGAGRTLPGEVPLPGLRVLGTLSVSERGALYAVRWTPRSTREPALLALRIVEDLGKALYRRLERLAARIQEEPIPGLAVPIDYGITTSGRTYYTTELFERDLSRIPGALEPALPALLTDVARVLAAMHQRGLVHGNLHAGNVLIKEHATSYSIALCDPAVVACDGAEAEVAVSAQAGAAADVRAWAQLVAQFYGQRVSDEGALEPAAEGSGANASGDAAPAPAMPPALASITARVLARSAFPLPGVPALLRVAGVGELDRGGLGSGGLGSGALASAAELVAALDAHGDSDAVVAPRMRLAVGSGPTRSESAHARRALTRAGFEVLSCLGHGAYATVFRVHRGGRERAAKVLHGRYAMERLAGVQRALEHLRGVGDAPLAMPDELGTLPTGAPFYVTDVFAGTLQTRAQSLNRDELLAVLGELASGLARLHRQGLVHRDLKPSNVLLSRGDELMRVALADFERTAEIGAEDGYAGAGGMPSPHPPEAGQRDAIAPAWDVWSWAATALWALTVQALAGDEDGYPGVVGGVQSDDGVSGGWMGGLHFDEGTIEALALTAAQPAGTALAELPSALVSLLRACLERDPDKRPSAARVCAQLARLAETAGHEDGDGSGLAGEAAEVAAVPLGLAAKAVGSARLSLPVAAADAGNPFLGLRPLRADEGEQLFGRASDIERLSGLLDTHSLVVLSGARGAGKSSLLAAGVVPALRRRGDVLPIAMVPGRRPFTALARALLAGLGTPAEGGRDAASPPDTAEVSSLAERLRRYGLPALCPVIDLLSENGRPVLLIDECEELFTAVEASERRAFAALLGAALTRSAEAGRGLGLLFAVCDSFCDALLALPPFATGVAALMPPASGGGAGAAGSGAFPPAAHARHRLLRWDGESIAAWLTQVQARAGRSGADALDDDLVQAVAAYAAVHPYGLCVAQLLGHALWRMPAEQRAASGRRPLDALGGAEAVIAGYFDALLAGVYGDGDGDEALWRDIALPVAARRAAFDEVVRAILLGFVDESASGARPITVGEIAQRFARESPLRSLAERVLPALVAHGLLRWRDAEEGARDASTRTVALVHDAVLVVWPALRTWIVEEPRRVRALASIRAQAEAWAASGRADASLWTGVALVRMQANPMLRNAHLEGLDAEFWQACMQREQAQRERALSVCVLLAVVLFLGVVLLGLL</sequence>
<dbReference type="SUPFAM" id="SSF56112">
    <property type="entry name" value="Protein kinase-like (PK-like)"/>
    <property type="match status" value="2"/>
</dbReference>
<dbReference type="GO" id="GO:0005524">
    <property type="term" value="F:ATP binding"/>
    <property type="evidence" value="ECO:0007669"/>
    <property type="project" value="UniProtKB-UniRule"/>
</dbReference>
<dbReference type="RefSeq" id="WP_012831537.1">
    <property type="nucleotide sequence ID" value="NC_013440.1"/>
</dbReference>
<dbReference type="Proteomes" id="UP000001880">
    <property type="component" value="Chromosome"/>
</dbReference>
<keyword evidence="4" id="KW-0472">Membrane</keyword>
<dbReference type="KEGG" id="hoh:Hoch_6476"/>
<dbReference type="InterPro" id="IPR000719">
    <property type="entry name" value="Prot_kinase_dom"/>
</dbReference>
<protein>
    <submittedName>
        <fullName evidence="6">Serine/threonine protein kinase</fullName>
    </submittedName>
</protein>
<dbReference type="InterPro" id="IPR049052">
    <property type="entry name" value="nSTAND1"/>
</dbReference>
<dbReference type="OrthoDB" id="9765809at2"/>
<dbReference type="GO" id="GO:0004674">
    <property type="term" value="F:protein serine/threonine kinase activity"/>
    <property type="evidence" value="ECO:0007669"/>
    <property type="project" value="UniProtKB-KW"/>
</dbReference>
<dbReference type="PROSITE" id="PS50011">
    <property type="entry name" value="PROTEIN_KINASE_DOM"/>
    <property type="match status" value="1"/>
</dbReference>
<keyword evidence="6" id="KW-0723">Serine/threonine-protein kinase</keyword>
<dbReference type="InterPro" id="IPR051681">
    <property type="entry name" value="Ser/Thr_Kinases-Pseudokinases"/>
</dbReference>
<keyword evidence="6" id="KW-0418">Kinase</keyword>
<dbReference type="PROSITE" id="PS00107">
    <property type="entry name" value="PROTEIN_KINASE_ATP"/>
    <property type="match status" value="1"/>
</dbReference>
<dbReference type="InterPro" id="IPR011009">
    <property type="entry name" value="Kinase-like_dom_sf"/>
</dbReference>
<evidence type="ECO:0000259" key="5">
    <source>
        <dbReference type="PROSITE" id="PS50011"/>
    </source>
</evidence>
<dbReference type="HOGENOM" id="CLU_272229_0_0_7"/>
<dbReference type="eggNOG" id="COG0515">
    <property type="taxonomic scope" value="Bacteria"/>
</dbReference>
<feature type="domain" description="Protein kinase" evidence="5">
    <location>
        <begin position="333"/>
        <end position="610"/>
    </location>
</feature>
<dbReference type="eggNOG" id="COG1672">
    <property type="taxonomic scope" value="Bacteria"/>
</dbReference>
<keyword evidence="4" id="KW-0812">Transmembrane</keyword>
<dbReference type="Pfam" id="PF00069">
    <property type="entry name" value="Pkinase"/>
    <property type="match status" value="1"/>
</dbReference>
<organism evidence="6 7">
    <name type="scientific">Haliangium ochraceum (strain DSM 14365 / JCM 11303 / SMP-2)</name>
    <dbReference type="NCBI Taxonomy" id="502025"/>
    <lineage>
        <taxon>Bacteria</taxon>
        <taxon>Pseudomonadati</taxon>
        <taxon>Myxococcota</taxon>
        <taxon>Polyangia</taxon>
        <taxon>Haliangiales</taxon>
        <taxon>Kofleriaceae</taxon>
        <taxon>Haliangium</taxon>
    </lineage>
</organism>
<dbReference type="PROSITE" id="PS00108">
    <property type="entry name" value="PROTEIN_KINASE_ST"/>
    <property type="match status" value="1"/>
</dbReference>
<keyword evidence="2 3" id="KW-0067">ATP-binding</keyword>
<dbReference type="Gene3D" id="1.10.510.10">
    <property type="entry name" value="Transferase(Phosphotransferase) domain 1"/>
    <property type="match status" value="2"/>
</dbReference>
<dbReference type="Pfam" id="PF20703">
    <property type="entry name" value="nSTAND1"/>
    <property type="match status" value="2"/>
</dbReference>
<dbReference type="EMBL" id="CP001804">
    <property type="protein sequence ID" value="ACY18945.1"/>
    <property type="molecule type" value="Genomic_DNA"/>
</dbReference>
<keyword evidence="7" id="KW-1185">Reference proteome</keyword>
<feature type="transmembrane region" description="Helical" evidence="4">
    <location>
        <begin position="1166"/>
        <end position="1186"/>
    </location>
</feature>
<reference evidence="6 7" key="1">
    <citation type="journal article" date="2010" name="Stand. Genomic Sci.">
        <title>Complete genome sequence of Haliangium ochraceum type strain (SMP-2).</title>
        <authorList>
            <consortium name="US DOE Joint Genome Institute (JGI-PGF)"/>
            <person name="Ivanova N."/>
            <person name="Daum C."/>
            <person name="Lang E."/>
            <person name="Abt B."/>
            <person name="Kopitz M."/>
            <person name="Saunders E."/>
            <person name="Lapidus A."/>
            <person name="Lucas S."/>
            <person name="Glavina Del Rio T."/>
            <person name="Nolan M."/>
            <person name="Tice H."/>
            <person name="Copeland A."/>
            <person name="Cheng J.F."/>
            <person name="Chen F."/>
            <person name="Bruce D."/>
            <person name="Goodwin L."/>
            <person name="Pitluck S."/>
            <person name="Mavromatis K."/>
            <person name="Pati A."/>
            <person name="Mikhailova N."/>
            <person name="Chen A."/>
            <person name="Palaniappan K."/>
            <person name="Land M."/>
            <person name="Hauser L."/>
            <person name="Chang Y.J."/>
            <person name="Jeffries C.D."/>
            <person name="Detter J.C."/>
            <person name="Brettin T."/>
            <person name="Rohde M."/>
            <person name="Goker M."/>
            <person name="Bristow J."/>
            <person name="Markowitz V."/>
            <person name="Eisen J.A."/>
            <person name="Hugenholtz P."/>
            <person name="Kyrpides N.C."/>
            <person name="Klenk H.P."/>
        </authorList>
    </citation>
    <scope>NUCLEOTIDE SEQUENCE [LARGE SCALE GENOMIC DNA]</scope>
    <source>
        <strain evidence="7">DSM 14365 / CIP 107738 / JCM 11303 / AJ 13395 / SMP-2</strain>
    </source>
</reference>
<keyword evidence="1 3" id="KW-0547">Nucleotide-binding</keyword>
<dbReference type="PANTHER" id="PTHR44329:SF260">
    <property type="entry name" value="PROTEIN KINASE DOMAIN-CONTAINING PROTEIN"/>
    <property type="match status" value="1"/>
</dbReference>
<gene>
    <name evidence="6" type="ordered locus">Hoch_6476</name>
</gene>
<keyword evidence="4" id="KW-1133">Transmembrane helix</keyword>
<dbReference type="SUPFAM" id="SSF52540">
    <property type="entry name" value="P-loop containing nucleoside triphosphate hydrolases"/>
    <property type="match status" value="1"/>
</dbReference>
<dbReference type="AlphaFoldDB" id="D0LQD6"/>
<proteinExistence type="predicted"/>
<name>D0LQD6_HALO1</name>
<dbReference type="Gene3D" id="3.40.50.300">
    <property type="entry name" value="P-loop containing nucleotide triphosphate hydrolases"/>
    <property type="match status" value="1"/>
</dbReference>
<feature type="binding site" evidence="3">
    <location>
        <position position="360"/>
    </location>
    <ligand>
        <name>ATP</name>
        <dbReference type="ChEBI" id="CHEBI:30616"/>
    </ligand>
</feature>
<evidence type="ECO:0000256" key="4">
    <source>
        <dbReference type="SAM" id="Phobius"/>
    </source>
</evidence>
<evidence type="ECO:0000256" key="2">
    <source>
        <dbReference type="ARBA" id="ARBA00022840"/>
    </source>
</evidence>
<evidence type="ECO:0000256" key="3">
    <source>
        <dbReference type="PROSITE-ProRule" id="PRU10141"/>
    </source>
</evidence>
<dbReference type="SMART" id="SM00220">
    <property type="entry name" value="S_TKc"/>
    <property type="match status" value="1"/>
</dbReference>
<evidence type="ECO:0000256" key="1">
    <source>
        <dbReference type="ARBA" id="ARBA00022741"/>
    </source>
</evidence>
<dbReference type="InterPro" id="IPR017441">
    <property type="entry name" value="Protein_kinase_ATP_BS"/>
</dbReference>
<dbReference type="InterPro" id="IPR027417">
    <property type="entry name" value="P-loop_NTPase"/>
</dbReference>
<dbReference type="InterPro" id="IPR008271">
    <property type="entry name" value="Ser/Thr_kinase_AS"/>
</dbReference>
<dbReference type="PANTHER" id="PTHR44329">
    <property type="entry name" value="SERINE/THREONINE-PROTEIN KINASE TNNI3K-RELATED"/>
    <property type="match status" value="1"/>
</dbReference>